<dbReference type="GO" id="GO:0050661">
    <property type="term" value="F:NADP binding"/>
    <property type="evidence" value="ECO:0007669"/>
    <property type="project" value="InterPro"/>
</dbReference>
<dbReference type="SUPFAM" id="SSF51395">
    <property type="entry name" value="FMN-linked oxidoreductases"/>
    <property type="match status" value="1"/>
</dbReference>
<dbReference type="PATRIC" id="fig|84531.8.peg.1920"/>
<keyword evidence="2" id="KW-0285">Flavoprotein</keyword>
<dbReference type="PANTHER" id="PTHR43303">
    <property type="entry name" value="NADPH DEHYDROGENASE C23G7.10C-RELATED"/>
    <property type="match status" value="1"/>
</dbReference>
<dbReference type="Gene3D" id="3.20.20.70">
    <property type="entry name" value="Aldolase class I"/>
    <property type="match status" value="1"/>
</dbReference>
<proteinExistence type="predicted"/>
<keyword evidence="5" id="KW-0560">Oxidoreductase</keyword>
<organism evidence="7 8">
    <name type="scientific">Lysobacter antibioticus</name>
    <dbReference type="NCBI Taxonomy" id="84531"/>
    <lineage>
        <taxon>Bacteria</taxon>
        <taxon>Pseudomonadati</taxon>
        <taxon>Pseudomonadota</taxon>
        <taxon>Gammaproteobacteria</taxon>
        <taxon>Lysobacterales</taxon>
        <taxon>Lysobacteraceae</taxon>
        <taxon>Lysobacter</taxon>
    </lineage>
</organism>
<dbReference type="InterPro" id="IPR044152">
    <property type="entry name" value="YqjM-like"/>
</dbReference>
<dbReference type="GO" id="GO:0010181">
    <property type="term" value="F:FMN binding"/>
    <property type="evidence" value="ECO:0007669"/>
    <property type="project" value="InterPro"/>
</dbReference>
<keyword evidence="8" id="KW-1185">Reference proteome</keyword>
<dbReference type="PANTHER" id="PTHR43303:SF4">
    <property type="entry name" value="NADPH DEHYDROGENASE C23G7.10C-RELATED"/>
    <property type="match status" value="1"/>
</dbReference>
<dbReference type="CDD" id="cd02932">
    <property type="entry name" value="OYE_YqiM_FMN"/>
    <property type="match status" value="1"/>
</dbReference>
<accession>A0A0S2F9B2</accession>
<evidence type="ECO:0000313" key="8">
    <source>
        <dbReference type="Proteomes" id="UP000060787"/>
    </source>
</evidence>
<dbReference type="eggNOG" id="COG1902">
    <property type="taxonomic scope" value="Bacteria"/>
</dbReference>
<dbReference type="KEGG" id="lab:LA76x_1901"/>
<evidence type="ECO:0000256" key="3">
    <source>
        <dbReference type="ARBA" id="ARBA00022643"/>
    </source>
</evidence>
<evidence type="ECO:0000256" key="2">
    <source>
        <dbReference type="ARBA" id="ARBA00022630"/>
    </source>
</evidence>
<protein>
    <submittedName>
        <fullName evidence="7">Chromate reductase</fullName>
    </submittedName>
</protein>
<sequence length="330" mass="35919">MCQYSAVDGLPNNWHLVHLGSRAVGGAGLVMTEACAVSPEGRISAADAGLWNASQAEAWHRITCFLRSREAVVGAQLNHAGRKASVEAPWLGGQAVPVDAGGWTPVGPSSLPFRDDSTPPRELQPIEIRTVVDDFAAAAQRALDACFQLVEIHAAHGYLLHQFLSPLSNRRDDRYGGSFDNRTRLLREVLAAVREVWPERLPLWLRISATDWADGGWDIEQSVELACIVKDLGVDLIDVSSGGLVPHARIPNEPGYQVPFSARIRREAGIATGAVGLITEAAQAERIVADGEADVVLLARQLLRDPYFPHRAARELGATTHVPEQYQRAW</sequence>
<dbReference type="STRING" id="84531.LA76x_1901"/>
<dbReference type="InterPro" id="IPR001155">
    <property type="entry name" value="OxRdtase_FMN_N"/>
</dbReference>
<dbReference type="AlphaFoldDB" id="A0A0S2F9B2"/>
<dbReference type="Proteomes" id="UP000060787">
    <property type="component" value="Chromosome"/>
</dbReference>
<evidence type="ECO:0000256" key="4">
    <source>
        <dbReference type="ARBA" id="ARBA00022857"/>
    </source>
</evidence>
<keyword evidence="4" id="KW-0521">NADP</keyword>
<evidence type="ECO:0000256" key="5">
    <source>
        <dbReference type="ARBA" id="ARBA00023002"/>
    </source>
</evidence>
<evidence type="ECO:0000259" key="6">
    <source>
        <dbReference type="Pfam" id="PF00724"/>
    </source>
</evidence>
<comment type="cofactor">
    <cofactor evidence="1">
        <name>FMN</name>
        <dbReference type="ChEBI" id="CHEBI:58210"/>
    </cofactor>
</comment>
<gene>
    <name evidence="7" type="primary">chrR</name>
    <name evidence="7" type="ORF">LA76x_1901</name>
</gene>
<dbReference type="GO" id="GO:0003959">
    <property type="term" value="F:NADPH dehydrogenase activity"/>
    <property type="evidence" value="ECO:0007669"/>
    <property type="project" value="InterPro"/>
</dbReference>
<evidence type="ECO:0000256" key="1">
    <source>
        <dbReference type="ARBA" id="ARBA00001917"/>
    </source>
</evidence>
<feature type="domain" description="NADH:flavin oxidoreductase/NADH oxidase N-terminal" evidence="6">
    <location>
        <begin position="1"/>
        <end position="316"/>
    </location>
</feature>
<dbReference type="InterPro" id="IPR013785">
    <property type="entry name" value="Aldolase_TIM"/>
</dbReference>
<name>A0A0S2F9B2_LYSAN</name>
<evidence type="ECO:0000313" key="7">
    <source>
        <dbReference type="EMBL" id="ALN80045.1"/>
    </source>
</evidence>
<dbReference type="EMBL" id="CP011129">
    <property type="protein sequence ID" value="ALN80045.1"/>
    <property type="molecule type" value="Genomic_DNA"/>
</dbReference>
<keyword evidence="3" id="KW-0288">FMN</keyword>
<reference evidence="7 8" key="1">
    <citation type="journal article" date="2015" name="BMC Genomics">
        <title>Comparative genomics and metabolic profiling of the genus Lysobacter.</title>
        <authorList>
            <person name="de Bruijn I."/>
            <person name="Cheng X."/>
            <person name="de Jager V."/>
            <person name="Exposito R.G."/>
            <person name="Watrous J."/>
            <person name="Patel N."/>
            <person name="Postma J."/>
            <person name="Dorrestein P.C."/>
            <person name="Kobayashi D."/>
            <person name="Raaijmakers J.M."/>
        </authorList>
    </citation>
    <scope>NUCLEOTIDE SEQUENCE [LARGE SCALE GENOMIC DNA]</scope>
    <source>
        <strain evidence="7 8">76</strain>
    </source>
</reference>
<dbReference type="Pfam" id="PF00724">
    <property type="entry name" value="Oxidored_FMN"/>
    <property type="match status" value="1"/>
</dbReference>